<reference evidence="1" key="1">
    <citation type="submission" date="2020-06" db="EMBL/GenBank/DDBJ databases">
        <title>WGS assembly of Ceratodon purpureus strain R40.</title>
        <authorList>
            <person name="Carey S.B."/>
            <person name="Jenkins J."/>
            <person name="Shu S."/>
            <person name="Lovell J.T."/>
            <person name="Sreedasyam A."/>
            <person name="Maumus F."/>
            <person name="Tiley G.P."/>
            <person name="Fernandez-Pozo N."/>
            <person name="Barry K."/>
            <person name="Chen C."/>
            <person name="Wang M."/>
            <person name="Lipzen A."/>
            <person name="Daum C."/>
            <person name="Saski C.A."/>
            <person name="Payton A.C."/>
            <person name="Mcbreen J.C."/>
            <person name="Conrad R.E."/>
            <person name="Kollar L.M."/>
            <person name="Olsson S."/>
            <person name="Huttunen S."/>
            <person name="Landis J.B."/>
            <person name="Wickett N.J."/>
            <person name="Johnson M.G."/>
            <person name="Rensing S.A."/>
            <person name="Grimwood J."/>
            <person name="Schmutz J."/>
            <person name="Mcdaniel S.F."/>
        </authorList>
    </citation>
    <scope>NUCLEOTIDE SEQUENCE</scope>
    <source>
        <strain evidence="1">R40</strain>
    </source>
</reference>
<dbReference type="Proteomes" id="UP000822688">
    <property type="component" value="Chromosome 3"/>
</dbReference>
<dbReference type="EMBL" id="CM026423">
    <property type="protein sequence ID" value="KAG0584258.1"/>
    <property type="molecule type" value="Genomic_DNA"/>
</dbReference>
<accession>A0A8T0INV4</accession>
<proteinExistence type="predicted"/>
<gene>
    <name evidence="1" type="ORF">KC19_3G197200</name>
</gene>
<evidence type="ECO:0000313" key="2">
    <source>
        <dbReference type="Proteomes" id="UP000822688"/>
    </source>
</evidence>
<protein>
    <submittedName>
        <fullName evidence="1">Uncharacterized protein</fullName>
    </submittedName>
</protein>
<keyword evidence="2" id="KW-1185">Reference proteome</keyword>
<organism evidence="1 2">
    <name type="scientific">Ceratodon purpureus</name>
    <name type="common">Fire moss</name>
    <name type="synonym">Dicranum purpureum</name>
    <dbReference type="NCBI Taxonomy" id="3225"/>
    <lineage>
        <taxon>Eukaryota</taxon>
        <taxon>Viridiplantae</taxon>
        <taxon>Streptophyta</taxon>
        <taxon>Embryophyta</taxon>
        <taxon>Bryophyta</taxon>
        <taxon>Bryophytina</taxon>
        <taxon>Bryopsida</taxon>
        <taxon>Dicranidae</taxon>
        <taxon>Pseudoditrichales</taxon>
        <taxon>Ditrichaceae</taxon>
        <taxon>Ceratodon</taxon>
    </lineage>
</organism>
<evidence type="ECO:0000313" key="1">
    <source>
        <dbReference type="EMBL" id="KAG0584258.1"/>
    </source>
</evidence>
<name>A0A8T0INV4_CERPU</name>
<sequence>MRSTYSKQRLYLPAKSMILQQLKQTLTPILLHSHQRSLTIACPVLHPYLTQMFRFYRHATLEPAGPPSILFTQLIPSKYTTTISGNTSS</sequence>
<dbReference type="AlphaFoldDB" id="A0A8T0INV4"/>
<comment type="caution">
    <text evidence="1">The sequence shown here is derived from an EMBL/GenBank/DDBJ whole genome shotgun (WGS) entry which is preliminary data.</text>
</comment>